<reference evidence="3 4" key="1">
    <citation type="journal article" date="2007" name="Int. J. Syst. Evol. Microbiol.">
        <title>Oceanobacillus profundus sp. nov., isolated from a deep-sea sediment core.</title>
        <authorList>
            <person name="Kim Y.G."/>
            <person name="Choi D.H."/>
            <person name="Hyun S."/>
            <person name="Cho B.C."/>
        </authorList>
    </citation>
    <scope>NUCLEOTIDE SEQUENCE [LARGE SCALE GENOMIC DNA]</scope>
    <source>
        <strain evidence="3 4">DSM 18246</strain>
    </source>
</reference>
<organism evidence="3 4">
    <name type="scientific">Oceanobacillus profundus</name>
    <dbReference type="NCBI Taxonomy" id="372463"/>
    <lineage>
        <taxon>Bacteria</taxon>
        <taxon>Bacillati</taxon>
        <taxon>Bacillota</taxon>
        <taxon>Bacilli</taxon>
        <taxon>Bacillales</taxon>
        <taxon>Bacillaceae</taxon>
        <taxon>Oceanobacillus</taxon>
    </lineage>
</organism>
<sequence>MIPKYLKVGFWLVCIFTLIACGSNNQVDEGDGELLSLDVEFELPEQAEVGETVELKATVTYGNEMVTDADEVVFEHWLTGNEDDSTMLESTNHEDGTYTAKVTFEEDGVYEIYAHTTARDLHTMPKKSITVGDGQAESNNVSEHDHNHHAEGFVIHLMELNEVKLAEEVDFVVHLQMNEVPFENATVRYEIWNTENEDERKWIDASETKAGEYTGAHTFDEAGAYTINIHVKDDENLHEHQDFTFEVVK</sequence>
<dbReference type="PROSITE" id="PS51257">
    <property type="entry name" value="PROKAR_LIPOPROTEIN"/>
    <property type="match status" value="1"/>
</dbReference>
<feature type="domain" description="YtkA-like" evidence="2">
    <location>
        <begin position="37"/>
        <end position="115"/>
    </location>
</feature>
<proteinExistence type="predicted"/>
<dbReference type="OrthoDB" id="2679563at2"/>
<gene>
    <name evidence="3" type="ORF">D1B32_02120</name>
</gene>
<dbReference type="RefSeq" id="WP_118888500.1">
    <property type="nucleotide sequence ID" value="NZ_PHUT01000001.1"/>
</dbReference>
<dbReference type="EMBL" id="QWEH01000001">
    <property type="protein sequence ID" value="RHW35440.1"/>
    <property type="molecule type" value="Genomic_DNA"/>
</dbReference>
<dbReference type="InterPro" id="IPR032693">
    <property type="entry name" value="YtkA-like_dom"/>
</dbReference>
<dbReference type="Proteomes" id="UP000285456">
    <property type="component" value="Unassembled WGS sequence"/>
</dbReference>
<feature type="chain" id="PRO_5039649462" description="YtkA-like domain-containing protein" evidence="1">
    <location>
        <begin position="21"/>
        <end position="249"/>
    </location>
</feature>
<comment type="caution">
    <text evidence="3">The sequence shown here is derived from an EMBL/GenBank/DDBJ whole genome shotgun (WGS) entry which is preliminary data.</text>
</comment>
<evidence type="ECO:0000256" key="1">
    <source>
        <dbReference type="SAM" id="SignalP"/>
    </source>
</evidence>
<dbReference type="AlphaFoldDB" id="A0A417YP92"/>
<dbReference type="Pfam" id="PF13115">
    <property type="entry name" value="YtkA"/>
    <property type="match status" value="2"/>
</dbReference>
<evidence type="ECO:0000259" key="2">
    <source>
        <dbReference type="Pfam" id="PF13115"/>
    </source>
</evidence>
<keyword evidence="4" id="KW-1185">Reference proteome</keyword>
<protein>
    <recommendedName>
        <fullName evidence="2">YtkA-like domain-containing protein</fullName>
    </recommendedName>
</protein>
<keyword evidence="1" id="KW-0732">Signal</keyword>
<evidence type="ECO:0000313" key="4">
    <source>
        <dbReference type="Proteomes" id="UP000285456"/>
    </source>
</evidence>
<evidence type="ECO:0000313" key="3">
    <source>
        <dbReference type="EMBL" id="RHW35440.1"/>
    </source>
</evidence>
<feature type="signal peptide" evidence="1">
    <location>
        <begin position="1"/>
        <end position="20"/>
    </location>
</feature>
<accession>A0A417YP92</accession>
<name>A0A417YP92_9BACI</name>
<feature type="domain" description="YtkA-like" evidence="2">
    <location>
        <begin position="152"/>
        <end position="230"/>
    </location>
</feature>